<proteinExistence type="predicted"/>
<reference evidence="1 2" key="1">
    <citation type="submission" date="2016-10" db="EMBL/GenBank/DDBJ databases">
        <authorList>
            <person name="de Groot N.N."/>
        </authorList>
    </citation>
    <scope>NUCLEOTIDE SEQUENCE [LARGE SCALE GENOMIC DNA]</scope>
    <source>
        <strain evidence="1 2">DSM 11363</strain>
    </source>
</reference>
<dbReference type="SUPFAM" id="SSF56399">
    <property type="entry name" value="ADP-ribosylation"/>
    <property type="match status" value="1"/>
</dbReference>
<gene>
    <name evidence="1" type="ORF">SAMN05216197_1698</name>
</gene>
<accession>A0A1I0JPJ2</accession>
<dbReference type="OrthoDB" id="9800843at2"/>
<organism evidence="1 2">
    <name type="scientific">Pseudomonas graminis</name>
    <dbReference type="NCBI Taxonomy" id="158627"/>
    <lineage>
        <taxon>Bacteria</taxon>
        <taxon>Pseudomonadati</taxon>
        <taxon>Pseudomonadota</taxon>
        <taxon>Gammaproteobacteria</taxon>
        <taxon>Pseudomonadales</taxon>
        <taxon>Pseudomonadaceae</taxon>
        <taxon>Pseudomonas</taxon>
    </lineage>
</organism>
<dbReference type="Proteomes" id="UP000182332">
    <property type="component" value="Unassembled WGS sequence"/>
</dbReference>
<evidence type="ECO:0000313" key="1">
    <source>
        <dbReference type="EMBL" id="SEU12310.1"/>
    </source>
</evidence>
<dbReference type="AlphaFoldDB" id="A0A1I0JPJ2"/>
<sequence>MYQLLPSFVLGFHGCDREVAESVLAGEPLKPSTNDYDWLGQGVYFWENSPERALSYAESIKRYVKRGKGSIKDPYVIGAVIDLGFCFNLTEEGALLELSGAFELLKATAGATGNPLPVNKAGFEGDLDLLKRHLDCAVFQNMHAARAKFDLPSYETVRSPFNEGEQLYPGTSFRQKTHIQICVREISCIKGYFRPLNDDGSLFQPND</sequence>
<evidence type="ECO:0000313" key="2">
    <source>
        <dbReference type="Proteomes" id="UP000182332"/>
    </source>
</evidence>
<dbReference type="RefSeq" id="WP_074893652.1">
    <property type="nucleotide sequence ID" value="NZ_FOHW01000069.1"/>
</dbReference>
<name>A0A1I0JPJ2_9PSED</name>
<protein>
    <submittedName>
        <fullName evidence="1">Uncharacterized protein</fullName>
    </submittedName>
</protein>
<dbReference type="EMBL" id="FOHW01000069">
    <property type="protein sequence ID" value="SEU12310.1"/>
    <property type="molecule type" value="Genomic_DNA"/>
</dbReference>